<evidence type="ECO:0000256" key="1">
    <source>
        <dbReference type="PROSITE-ProRule" id="PRU00042"/>
    </source>
</evidence>
<evidence type="ECO:0000259" key="3">
    <source>
        <dbReference type="PROSITE" id="PS50157"/>
    </source>
</evidence>
<feature type="domain" description="C2H2-type" evidence="3">
    <location>
        <begin position="104"/>
        <end position="132"/>
    </location>
</feature>
<dbReference type="CDD" id="cd01650">
    <property type="entry name" value="RT_nLTR_like"/>
    <property type="match status" value="1"/>
</dbReference>
<keyword evidence="1" id="KW-0479">Metal-binding</keyword>
<keyword evidence="1" id="KW-0863">Zinc-finger</keyword>
<dbReference type="Proteomes" id="UP000046395">
    <property type="component" value="Unassembled WGS sequence"/>
</dbReference>
<accession>A0A5S6Q130</accession>
<sequence length="1124" mass="126103">MPLRTNTPTSAPLRTAGGEEATAVIARYPGPYKCPVCSTVIAIALKFTEHLQLHGLRAKFQCSKCGREYPTVHGAATHYCRCKAPSGNDGHDTNSAHLSGPSTIACPQCGACFPTNCGMQLHRRRQHPDEFAADQIPEKKCRWTRFEIEALARLEAKLPADTKFINQELEKLLFEKHGLCRNTDMIKGQRRKDDYKALVSSLRAGDMSVQSTSDTRTQQTNVCDEALRENLLNEARLFDSDDSARSFLNSCLLLPEPTSTLEAELIALARRALDGEMILDNTASVLLDQFPPPERRNRNTARRATMIPRNNRQRKQLRFKEFKRLYNTNRKRLAEVIFDEAQPQRVEIPLEKCVKYYKEVFGAESPNDNDVVTLKNTSQTSDESHNITRHITASEIKTALSLMPAKSSPGADHITVAALKQTPVSALTVLLNLWLFYLDVPAKFKECRTILIPKHYPVSSANDYRPITISSVVYRLFTKILSNRLNESTILNKRQKAFTAKVDGCGENTFMLKSALASARREHRELCIASLDIAKAFDSVSHNSIFRALVRHDVCASGICLIMNLLSDSFTRIEHADGISEAIQIRRGVKQGDPMSPLLFSLVMDELLDKLDELRAGFTICSGTTLCSLVFADDILLLSDCKAGLQSQLLTCYKFFQARNLAVNVGKCSSLRLYRVPKQRTVNVDVRPKFYLNPLEPNTLLPCFTASGFLKYLGVDFNPFGRRKCQIEKADILIKRACNAELKPQQKIEMIRTYLVPRFLYSLTVGNPLAHTAKSIDKMIRQAVKTILHLPLTTLCDDIFYIPIARGGLGFTNLSEVSDLSILKLIRKMEASDDPAAQATASLFANQKMKTKLMRRLDIPSLTNSEISAAKSRMAQMHIDRFLATYQGSGFQEFAERCSNEWIMGDRMTGRSFIASIKARTNLVPTRMQTFRGRADPGDQRVRCRRCGHISGAPESLAHISQTCAFTHGLITRRHDALTNKIASVAEDAGYECLKEPILRYLGQTYKPDLVLSKGDQSFIIDVAVPYETREPLARRYREKCRKYEELSQTVCELTSTKRCRTGAIVVGARGAWCSKNDETLKMLDILVSTRSKALMCLSTLEKTNQLIAWFMRAAVPLTLTRGG</sequence>
<feature type="domain" description="Reverse transcriptase" evidence="4">
    <location>
        <begin position="433"/>
        <end position="717"/>
    </location>
</feature>
<organism evidence="5 6">
    <name type="scientific">Trichuris muris</name>
    <name type="common">Mouse whipworm</name>
    <dbReference type="NCBI Taxonomy" id="70415"/>
    <lineage>
        <taxon>Eukaryota</taxon>
        <taxon>Metazoa</taxon>
        <taxon>Ecdysozoa</taxon>
        <taxon>Nematoda</taxon>
        <taxon>Enoplea</taxon>
        <taxon>Dorylaimia</taxon>
        <taxon>Trichinellida</taxon>
        <taxon>Trichuridae</taxon>
        <taxon>Trichuris</taxon>
    </lineage>
</organism>
<dbReference type="AlphaFoldDB" id="A0A5S6Q130"/>
<dbReference type="PROSITE" id="PS00028">
    <property type="entry name" value="ZINC_FINGER_C2H2_1"/>
    <property type="match status" value="2"/>
</dbReference>
<dbReference type="Pfam" id="PF00078">
    <property type="entry name" value="RVT_1"/>
    <property type="match status" value="1"/>
</dbReference>
<dbReference type="PROSITE" id="PS50157">
    <property type="entry name" value="ZINC_FINGER_C2H2_2"/>
    <property type="match status" value="1"/>
</dbReference>
<feature type="region of interest" description="Disordered" evidence="2">
    <location>
        <begin position="291"/>
        <end position="313"/>
    </location>
</feature>
<evidence type="ECO:0000256" key="2">
    <source>
        <dbReference type="SAM" id="MobiDB-lite"/>
    </source>
</evidence>
<dbReference type="PROSITE" id="PS50878">
    <property type="entry name" value="RT_POL"/>
    <property type="match status" value="1"/>
</dbReference>
<dbReference type="InterPro" id="IPR043502">
    <property type="entry name" value="DNA/RNA_pol_sf"/>
</dbReference>
<evidence type="ECO:0000259" key="4">
    <source>
        <dbReference type="PROSITE" id="PS50878"/>
    </source>
</evidence>
<dbReference type="SMART" id="SM00355">
    <property type="entry name" value="ZnF_C2H2"/>
    <property type="match status" value="3"/>
</dbReference>
<keyword evidence="1" id="KW-0862">Zinc</keyword>
<evidence type="ECO:0000313" key="5">
    <source>
        <dbReference type="Proteomes" id="UP000046395"/>
    </source>
</evidence>
<dbReference type="InterPro" id="IPR013087">
    <property type="entry name" value="Znf_C2H2_type"/>
</dbReference>
<name>A0A5S6Q130_TRIMR</name>
<dbReference type="SUPFAM" id="SSF56672">
    <property type="entry name" value="DNA/RNA polymerases"/>
    <property type="match status" value="1"/>
</dbReference>
<dbReference type="PANTHER" id="PTHR19446">
    <property type="entry name" value="REVERSE TRANSCRIPTASES"/>
    <property type="match status" value="1"/>
</dbReference>
<proteinExistence type="predicted"/>
<dbReference type="GO" id="GO:0008270">
    <property type="term" value="F:zinc ion binding"/>
    <property type="evidence" value="ECO:0007669"/>
    <property type="project" value="UniProtKB-KW"/>
</dbReference>
<evidence type="ECO:0000313" key="6">
    <source>
        <dbReference type="WBParaSite" id="TMUE_0000000667.1"/>
    </source>
</evidence>
<dbReference type="STRING" id="70415.A0A5S6Q130"/>
<reference evidence="6" key="1">
    <citation type="submission" date="2019-12" db="UniProtKB">
        <authorList>
            <consortium name="WormBaseParasite"/>
        </authorList>
    </citation>
    <scope>IDENTIFICATION</scope>
</reference>
<dbReference type="WBParaSite" id="TMUE_0000000667.1">
    <property type="protein sequence ID" value="TMUE_0000000667.1"/>
    <property type="gene ID" value="WBGene00296597"/>
</dbReference>
<protein>
    <submittedName>
        <fullName evidence="6">Reverse transcriptase domain-containing protein</fullName>
    </submittedName>
</protein>
<keyword evidence="5" id="KW-1185">Reference proteome</keyword>
<dbReference type="InterPro" id="IPR000477">
    <property type="entry name" value="RT_dom"/>
</dbReference>